<keyword evidence="2" id="KW-0964">Secreted</keyword>
<dbReference type="GO" id="GO:0005576">
    <property type="term" value="C:extracellular region"/>
    <property type="evidence" value="ECO:0007669"/>
    <property type="project" value="UniProtKB-SubCell"/>
</dbReference>
<sequence length="272" mass="30534">MLTLWGMRQTLGDKQGTTLQQWLTIICLSLLGLSGIALAQVMLCEENGDYIADFYDHCIYYRCVVNPADKLFFIYKMPCPPGTRVRSEFLKLGTLHDEAPCAMRRKRSTRRRPDPCERHAWSAWMNMDEGDEVGGEDNELYDRLETKPSPCAPNQPPIAAECRRRVDYMDSTETGQYFAIPCSSQGLLCIDDHNLLTINKTCDDYEVRFYCPLVWPEGQELLRQNDLVRQGPSVLTGNGPDVDPNADGATSGVVQGEKIRTKLTAGGQQEAG</sequence>
<evidence type="ECO:0000256" key="3">
    <source>
        <dbReference type="ARBA" id="ARBA00022729"/>
    </source>
</evidence>
<feature type="domain" description="WxxW" evidence="7">
    <location>
        <begin position="121"/>
        <end position="211"/>
    </location>
</feature>
<dbReference type="Pfam" id="PF13330">
    <property type="entry name" value="Mucin2_WxxW"/>
    <property type="match status" value="1"/>
</dbReference>
<feature type="transmembrane region" description="Helical" evidence="6">
    <location>
        <begin position="21"/>
        <end position="43"/>
    </location>
</feature>
<dbReference type="InterPro" id="IPR025155">
    <property type="entry name" value="WxxW_domain"/>
</dbReference>
<dbReference type="Proteomes" id="UP000085678">
    <property type="component" value="Unplaced"/>
</dbReference>
<evidence type="ECO:0000313" key="8">
    <source>
        <dbReference type="Proteomes" id="UP000085678"/>
    </source>
</evidence>
<dbReference type="GeneID" id="106159610"/>
<dbReference type="AlphaFoldDB" id="A0A1S3HZD8"/>
<proteinExistence type="predicted"/>
<accession>A0A1S3HZD8</accession>
<protein>
    <submittedName>
        <fullName evidence="9">Uncharacterized protein LOC106159610</fullName>
    </submittedName>
</protein>
<keyword evidence="6" id="KW-0472">Membrane</keyword>
<keyword evidence="6" id="KW-0812">Transmembrane</keyword>
<evidence type="ECO:0000256" key="4">
    <source>
        <dbReference type="ARBA" id="ARBA00023180"/>
    </source>
</evidence>
<reference evidence="9" key="1">
    <citation type="submission" date="2025-08" db="UniProtKB">
        <authorList>
            <consortium name="RefSeq"/>
        </authorList>
    </citation>
    <scope>IDENTIFICATION</scope>
    <source>
        <tissue evidence="9">Gonads</tissue>
    </source>
</reference>
<evidence type="ECO:0000256" key="2">
    <source>
        <dbReference type="ARBA" id="ARBA00022525"/>
    </source>
</evidence>
<evidence type="ECO:0000256" key="1">
    <source>
        <dbReference type="ARBA" id="ARBA00004613"/>
    </source>
</evidence>
<feature type="region of interest" description="Disordered" evidence="5">
    <location>
        <begin position="232"/>
        <end position="272"/>
    </location>
</feature>
<organism evidence="8 9">
    <name type="scientific">Lingula anatina</name>
    <name type="common">Brachiopod</name>
    <name type="synonym">Lingula unguis</name>
    <dbReference type="NCBI Taxonomy" id="7574"/>
    <lineage>
        <taxon>Eukaryota</taxon>
        <taxon>Metazoa</taxon>
        <taxon>Spiralia</taxon>
        <taxon>Lophotrochozoa</taxon>
        <taxon>Brachiopoda</taxon>
        <taxon>Linguliformea</taxon>
        <taxon>Lingulata</taxon>
        <taxon>Lingulida</taxon>
        <taxon>Linguloidea</taxon>
        <taxon>Lingulidae</taxon>
        <taxon>Lingula</taxon>
    </lineage>
</organism>
<comment type="subcellular location">
    <subcellularLocation>
        <location evidence="1">Secreted</location>
    </subcellularLocation>
</comment>
<keyword evidence="4" id="KW-0325">Glycoprotein</keyword>
<dbReference type="KEGG" id="lak:106159610"/>
<evidence type="ECO:0000256" key="6">
    <source>
        <dbReference type="SAM" id="Phobius"/>
    </source>
</evidence>
<dbReference type="RefSeq" id="XP_013391378.1">
    <property type="nucleotide sequence ID" value="XM_013535924.1"/>
</dbReference>
<evidence type="ECO:0000259" key="7">
    <source>
        <dbReference type="Pfam" id="PF13330"/>
    </source>
</evidence>
<evidence type="ECO:0000313" key="9">
    <source>
        <dbReference type="RefSeq" id="XP_013391378.1"/>
    </source>
</evidence>
<keyword evidence="3" id="KW-0732">Signal</keyword>
<evidence type="ECO:0000256" key="5">
    <source>
        <dbReference type="SAM" id="MobiDB-lite"/>
    </source>
</evidence>
<name>A0A1S3HZD8_LINAN</name>
<dbReference type="InParanoid" id="A0A1S3HZD8"/>
<keyword evidence="6" id="KW-1133">Transmembrane helix</keyword>
<keyword evidence="8" id="KW-1185">Reference proteome</keyword>
<gene>
    <name evidence="9" type="primary">LOC106159610</name>
</gene>